<feature type="compositionally biased region" description="Low complexity" evidence="2">
    <location>
        <begin position="118"/>
        <end position="143"/>
    </location>
</feature>
<dbReference type="GeneID" id="95989966"/>
<dbReference type="Pfam" id="PF00616">
    <property type="entry name" value="RasGAP"/>
    <property type="match status" value="1"/>
</dbReference>
<keyword evidence="6" id="KW-1185">Reference proteome</keyword>
<feature type="compositionally biased region" description="Low complexity" evidence="2">
    <location>
        <begin position="541"/>
        <end position="552"/>
    </location>
</feature>
<feature type="region of interest" description="Disordered" evidence="2">
    <location>
        <begin position="97"/>
        <end position="268"/>
    </location>
</feature>
<feature type="compositionally biased region" description="Low complexity" evidence="2">
    <location>
        <begin position="35"/>
        <end position="54"/>
    </location>
</feature>
<dbReference type="Gene3D" id="1.10.506.10">
    <property type="entry name" value="GTPase Activation - p120gap, domain 1"/>
    <property type="match status" value="1"/>
</dbReference>
<evidence type="ECO:0000256" key="1">
    <source>
        <dbReference type="SAM" id="Coils"/>
    </source>
</evidence>
<dbReference type="InterPro" id="IPR001936">
    <property type="entry name" value="RasGAP_dom"/>
</dbReference>
<evidence type="ECO:0000259" key="4">
    <source>
        <dbReference type="PROSITE" id="PS50021"/>
    </source>
</evidence>
<comment type="caution">
    <text evidence="5">The sequence shown here is derived from an EMBL/GenBank/DDBJ whole genome shotgun (WGS) entry which is preliminary data.</text>
</comment>
<dbReference type="RefSeq" id="XP_069205240.1">
    <property type="nucleotide sequence ID" value="XM_069357303.1"/>
</dbReference>
<feature type="compositionally biased region" description="Basic and acidic residues" evidence="2">
    <location>
        <begin position="152"/>
        <end position="168"/>
    </location>
</feature>
<dbReference type="Pfam" id="PF00307">
    <property type="entry name" value="CH"/>
    <property type="match status" value="1"/>
</dbReference>
<evidence type="ECO:0000259" key="3">
    <source>
        <dbReference type="PROSITE" id="PS50018"/>
    </source>
</evidence>
<feature type="compositionally biased region" description="Low complexity" evidence="2">
    <location>
        <begin position="206"/>
        <end position="231"/>
    </location>
</feature>
<organism evidence="5 6">
    <name type="scientific">Vanrija albida</name>
    <dbReference type="NCBI Taxonomy" id="181172"/>
    <lineage>
        <taxon>Eukaryota</taxon>
        <taxon>Fungi</taxon>
        <taxon>Dikarya</taxon>
        <taxon>Basidiomycota</taxon>
        <taxon>Agaricomycotina</taxon>
        <taxon>Tremellomycetes</taxon>
        <taxon>Trichosporonales</taxon>
        <taxon>Trichosporonaceae</taxon>
        <taxon>Vanrija</taxon>
    </lineage>
</organism>
<dbReference type="EMBL" id="JBBXJM010000007">
    <property type="protein sequence ID" value="KAL1405296.1"/>
    <property type="molecule type" value="Genomic_DNA"/>
</dbReference>
<protein>
    <submittedName>
        <fullName evidence="5">Iqgap-related protein</fullName>
    </submittedName>
</protein>
<dbReference type="Gene3D" id="1.10.418.10">
    <property type="entry name" value="Calponin-like domain"/>
    <property type="match status" value="1"/>
</dbReference>
<reference evidence="5 6" key="1">
    <citation type="submission" date="2023-08" db="EMBL/GenBank/DDBJ databases">
        <title>Annotated Genome Sequence of Vanrija albida AlHP1.</title>
        <authorList>
            <person name="Herzog R."/>
        </authorList>
    </citation>
    <scope>NUCLEOTIDE SEQUENCE [LARGE SCALE GENOMIC DNA]</scope>
    <source>
        <strain evidence="5 6">AlHP1</strain>
    </source>
</reference>
<feature type="compositionally biased region" description="Polar residues" evidence="2">
    <location>
        <begin position="357"/>
        <end position="376"/>
    </location>
</feature>
<dbReference type="PANTHER" id="PTHR14149:SF14">
    <property type="entry name" value="CALPONIN-HOMOLOGY (CH) DOMAIN-CONTAINING PROTEIN"/>
    <property type="match status" value="1"/>
</dbReference>
<dbReference type="PROSITE" id="PS50021">
    <property type="entry name" value="CH"/>
    <property type="match status" value="1"/>
</dbReference>
<feature type="compositionally biased region" description="Polar residues" evidence="2">
    <location>
        <begin position="243"/>
        <end position="262"/>
    </location>
</feature>
<dbReference type="CDD" id="cd21206">
    <property type="entry name" value="CH_IQGAP"/>
    <property type="match status" value="1"/>
</dbReference>
<dbReference type="SMART" id="SM00015">
    <property type="entry name" value="IQ"/>
    <property type="match status" value="11"/>
</dbReference>
<dbReference type="InterPro" id="IPR036872">
    <property type="entry name" value="CH_dom_sf"/>
</dbReference>
<accession>A0ABR3PS72</accession>
<feature type="compositionally biased region" description="Polar residues" evidence="2">
    <location>
        <begin position="570"/>
        <end position="582"/>
    </location>
</feature>
<feature type="compositionally biased region" description="Polar residues" evidence="2">
    <location>
        <begin position="413"/>
        <end position="440"/>
    </location>
</feature>
<evidence type="ECO:0000313" key="5">
    <source>
        <dbReference type="EMBL" id="KAL1405296.1"/>
    </source>
</evidence>
<dbReference type="SMART" id="SM00323">
    <property type="entry name" value="RasGAP"/>
    <property type="match status" value="1"/>
</dbReference>
<feature type="compositionally biased region" description="Basic and acidic residues" evidence="2">
    <location>
        <begin position="494"/>
        <end position="504"/>
    </location>
</feature>
<feature type="region of interest" description="Disordered" evidence="2">
    <location>
        <begin position="290"/>
        <end position="752"/>
    </location>
</feature>
<name>A0ABR3PS72_9TREE</name>
<dbReference type="InterPro" id="IPR000048">
    <property type="entry name" value="IQ_motif_EF-hand-BS"/>
</dbReference>
<dbReference type="Proteomes" id="UP001565368">
    <property type="component" value="Unassembled WGS sequence"/>
</dbReference>
<dbReference type="SMART" id="SM00033">
    <property type="entry name" value="CH"/>
    <property type="match status" value="1"/>
</dbReference>
<feature type="domain" description="Ras-GAP" evidence="3">
    <location>
        <begin position="1546"/>
        <end position="1773"/>
    </location>
</feature>
<dbReference type="InterPro" id="IPR001715">
    <property type="entry name" value="CH_dom"/>
</dbReference>
<dbReference type="Pfam" id="PF00612">
    <property type="entry name" value="IQ"/>
    <property type="match status" value="5"/>
</dbReference>
<dbReference type="SUPFAM" id="SSF47576">
    <property type="entry name" value="Calponin-homology domain, CH-domain"/>
    <property type="match status" value="1"/>
</dbReference>
<feature type="domain" description="Calponin-homology (CH)" evidence="4">
    <location>
        <begin position="829"/>
        <end position="937"/>
    </location>
</feature>
<dbReference type="Gene3D" id="1.20.5.190">
    <property type="match status" value="1"/>
</dbReference>
<sequence length="2189" mass="242374">MADPDNSSPQKSDISASASIYSYQTRLIGKGGAGSPAADAGSSSSRINSIRENNGVSGLRRSGSGARIAGMGHSARGKSVDLVRGQWEAKIETAAAVAADVQNPGSPALGRPRSMLLPSESISSISSRPAPASNAPAADFSPAVPRLSRKGSVLDRWSKHLPTEEGTLKTKSSLSSLAGPEANALTSQPSAPSPADTERPFPHTRPASVTAEPVAAPTPAAPAAEPTSTEAVLDRFPRARPPSISSFRDISPNLTGTSSTVGSLRGRSAADTLAEARNNALRRLEARKKAGDFTGVKAEPVAAEAPSPVPAAEPVVDSQVSQLADSLKDTSIAAVPSPKNLVTRRSQTFERAKALPSSPSTPTKALPNNSTATPTKTPGAAESPRSSPFGERLRPAPRPADVLTDPQFKIEPSSLSKRASQEFTPSSLSKRTSQEFTPSKLSKRSSEEYTSPVIRKVASKEWNQSAQGGLRKVESRDSVKQPPVSTTSAPEWTTLRKTESRESIKPAAPTQEGTPPVLRKVASQDLKDSSASVESPSKLLAKTTTAPSATPRTPKPPPFGGDVFSPSKPGPSSNPESNSTSKPKFAGLTYRAPTGPPKGTVSSLASRFATGDASSTPAPRGRVPSLSSDRRRLGKHLPRIVSGDQGWEGDNRRVSQQRVISAKNRKLSLSKAATMPPSTEENTPPRTSSPALEQQPTPGKAVATPVKTLASSRPLAPLSPSATHNAATPPTPRAPSTPSKRLSSVPHTPKTGLLNTFATTRVEVAGEEMKGLMNAIGASSRNTEGNDKVKPSRLPLAASSAKMAPAPLPSRRLANMDRQRHELAAYNYLCHVGEAQQWIEGCLDEELQFGVTELEEGLRDGVVLAKLARVYEGEHVVRRIWTEAKHRYRQSDNINYFLNFVRNVGMPETFIFELTDLYNKKNVPKVIFCIHVLSHLLARLGRAERMNNLVGQFDFTDEQLAATQKDIQGVAMPNFQQVQQTLAKEAAWEPEEEEETEDEKRDRELLECEDSITALQHHLRGVLARQRMSRVKAQIKLAVPIITRLQSQARGAASRKALVAEKKGHAKLGGWATSLQAAARAHLTSKHWQQHVAQVRGSQGAVIGIQAQARGMLARMRRSVVANELDRSHRAIVGLQATCRGRLARRNRQQDRKALAQPVVVKSIASVQAALRGRLTRQAIAKQQKVVQAHTATFTALQSHLRAALVRRQHKAREEKLDNAADYVVAIQSQARGVLARRRKQAIAKTVAKVTTSVSSFQALARGRLAQQQHRNMQKALAKVEVTGSVGGLQAFLRTRLAKKHTVEQKKKLEFVQPDVIGFQAVARGYLARQEYREWRDYLVDPHTQGALVFLQSLIRGFLARRRLWIRTSYIHRNVDKVVKIQALWRGRQQRQLYARLVTGSGVDVPTIQHYMHLLDDTESDFRDQLRIDTYRKDVVELLRTNQVLETEVSELDTKIALILKNKMSFEDLVRAKRRHGVTPGDESFQPPGGGDPFTGVHLDRTSQRKLELYEHLFFTLQTQPKYLTRLLHKLVADPDADADRRIVEGVTLILFGFGHDERAQYLFHKLLQISIHEQILRSRSLDELLDMRFAITNVATQYVKPTLTPYLQNVLGAHVVRIVQAEELDLSTDPVDIYNRLINAEESLTGIRSALPRDLDADQILQTHSDSRTLYIQHLQELRALTDDLLTTIMRSTDQLPYTVRLMAREALLALRVRFQDRSDFELWPIVARCVILPFIMPAIGAPETYDIAEDVNPVQRRNLQQIANLLQHIATQDFSRNDRDRLVRVPLYEYISAAGQRMGDWILDVAEVDFHVHEMLESTSEATPISITRTDIYGLLGILMRNQPALTAGKPGDPIVDVLSELEGPPLDYDRGKNTVRVRLTNRLAQLQTNDPRQAHLRELEVQAKRHVLAVLRVQTGTDLYKVLLAHPTEEDEQRWVYEVHRDIALEQARLAKHNLPPTPAETEYQMESIRSLPFHEVKSRAIEFCMALVEAGRLSREDHFGGLLVSIASDIKEKHRLRQKRKVDLRAMYEAHQQLSEKRQKFEEQIQSYHDYIDSAMSALQQKKKAPFMSKQYWHQRGSGKKSKFGSFKYTAHDLYERGILLSVNQHSPRQFDKLHVFISSNAVGVFTLEMTHPGASTVIGKEEMRMEDLLQAQFDNNVRLDLFDGNAAFNLNMLIHQINKKFYAS</sequence>
<dbReference type="PROSITE" id="PS50096">
    <property type="entry name" value="IQ"/>
    <property type="match status" value="10"/>
</dbReference>
<feature type="coiled-coil region" evidence="1">
    <location>
        <begin position="1428"/>
        <end position="1455"/>
    </location>
</feature>
<dbReference type="SUPFAM" id="SSF143885">
    <property type="entry name" value="RGC domain-like"/>
    <property type="match status" value="1"/>
</dbReference>
<keyword evidence="1" id="KW-0175">Coiled coil</keyword>
<evidence type="ECO:0000313" key="6">
    <source>
        <dbReference type="Proteomes" id="UP001565368"/>
    </source>
</evidence>
<dbReference type="Pfam" id="PF03836">
    <property type="entry name" value="RasGAP_C"/>
    <property type="match status" value="1"/>
</dbReference>
<dbReference type="PANTHER" id="PTHR14149">
    <property type="entry name" value="RAS GTPASE-ACTIVATING PROTEIN WITH IQ MOTIF"/>
    <property type="match status" value="1"/>
</dbReference>
<dbReference type="SUPFAM" id="SSF48350">
    <property type="entry name" value="GTPase activation domain, GAP"/>
    <property type="match status" value="1"/>
</dbReference>
<dbReference type="InterPro" id="IPR008936">
    <property type="entry name" value="Rho_GTPase_activation_prot"/>
</dbReference>
<dbReference type="InterPro" id="IPR000593">
    <property type="entry name" value="RasGAP_C"/>
</dbReference>
<feature type="region of interest" description="Disordered" evidence="2">
    <location>
        <begin position="30"/>
        <end position="78"/>
    </location>
</feature>
<feature type="compositionally biased region" description="Low complexity" evidence="2">
    <location>
        <begin position="709"/>
        <end position="728"/>
    </location>
</feature>
<dbReference type="PROSITE" id="PS50018">
    <property type="entry name" value="RAS_GTPASE_ACTIV_2"/>
    <property type="match status" value="1"/>
</dbReference>
<gene>
    <name evidence="5" type="primary">IQG1</name>
    <name evidence="5" type="ORF">Q8F55_008923</name>
</gene>
<feature type="compositionally biased region" description="Low complexity" evidence="2">
    <location>
        <begin position="296"/>
        <end position="316"/>
    </location>
</feature>
<evidence type="ECO:0000256" key="2">
    <source>
        <dbReference type="SAM" id="MobiDB-lite"/>
    </source>
</evidence>
<feature type="compositionally biased region" description="Polar residues" evidence="2">
    <location>
        <begin position="676"/>
        <end position="697"/>
    </location>
</feature>
<proteinExistence type="predicted"/>